<evidence type="ECO:0008006" key="3">
    <source>
        <dbReference type="Google" id="ProtNLM"/>
    </source>
</evidence>
<protein>
    <recommendedName>
        <fullName evidence="3">Sce7726 family protein</fullName>
    </recommendedName>
</protein>
<accession>A0A238ZVC9</accession>
<dbReference type="Proteomes" id="UP000198310">
    <property type="component" value="Unassembled WGS sequence"/>
</dbReference>
<sequence>MNDAAIRPLLYPLLLGGVHVDELPTGSTRADVVHITPSFMHGYELKGDADTLKRVPNQLKCYSQAYDLVSFVVTQRHVPGLIAQLPLWAGILVATEEGLATLRPAQPHEQVRRRSLAFLLLAEEVKAFLKSRGEKGLSRLRNHELGSWLASAEHIPLPELGAFVRQQLIDRLPQRLQRREQAKLERQQHAIARQQRKDELRALMARYAAEDPDYYARYQAPLLEAELQQL</sequence>
<dbReference type="InterPro" id="IPR047729">
    <property type="entry name" value="Sce7726-like"/>
</dbReference>
<dbReference type="RefSeq" id="WP_089333698.1">
    <property type="nucleotide sequence ID" value="NZ_FZNS01000010.1"/>
</dbReference>
<evidence type="ECO:0000313" key="2">
    <source>
        <dbReference type="Proteomes" id="UP000198310"/>
    </source>
</evidence>
<organism evidence="1 2">
    <name type="scientific">Hymenobacter mucosus</name>
    <dbReference type="NCBI Taxonomy" id="1411120"/>
    <lineage>
        <taxon>Bacteria</taxon>
        <taxon>Pseudomonadati</taxon>
        <taxon>Bacteroidota</taxon>
        <taxon>Cytophagia</taxon>
        <taxon>Cytophagales</taxon>
        <taxon>Hymenobacteraceae</taxon>
        <taxon>Hymenobacter</taxon>
    </lineage>
</organism>
<dbReference type="AlphaFoldDB" id="A0A238ZVC9"/>
<dbReference type="NCBIfam" id="NF033832">
    <property type="entry name" value="sce7726_fam"/>
    <property type="match status" value="1"/>
</dbReference>
<keyword evidence="2" id="KW-1185">Reference proteome</keyword>
<reference evidence="2" key="1">
    <citation type="submission" date="2017-06" db="EMBL/GenBank/DDBJ databases">
        <authorList>
            <person name="Varghese N."/>
            <person name="Submissions S."/>
        </authorList>
    </citation>
    <scope>NUCLEOTIDE SEQUENCE [LARGE SCALE GENOMIC DNA]</scope>
    <source>
        <strain evidence="2">DSM 28041</strain>
    </source>
</reference>
<evidence type="ECO:0000313" key="1">
    <source>
        <dbReference type="EMBL" id="SNR87406.1"/>
    </source>
</evidence>
<gene>
    <name evidence="1" type="ORF">SAMN06269173_11017</name>
</gene>
<proteinExistence type="predicted"/>
<name>A0A238ZVC9_9BACT</name>
<dbReference type="EMBL" id="FZNS01000010">
    <property type="protein sequence ID" value="SNR87406.1"/>
    <property type="molecule type" value="Genomic_DNA"/>
</dbReference>